<sequence>MKRFLTTKAMKVALAVVIVTGISVVSVPQKTHAMDCYHWFDYYYKVTGDLDFAELGYNVCMNQR</sequence>
<gene>
    <name evidence="1" type="ORF">D7M11_26795</name>
</gene>
<dbReference type="EMBL" id="RBAH01000024">
    <property type="protein sequence ID" value="RKN74888.1"/>
    <property type="molecule type" value="Genomic_DNA"/>
</dbReference>
<evidence type="ECO:0000313" key="1">
    <source>
        <dbReference type="EMBL" id="RKN74888.1"/>
    </source>
</evidence>
<name>A0A3B0BRD4_9BACL</name>
<dbReference type="Proteomes" id="UP000282311">
    <property type="component" value="Unassembled WGS sequence"/>
</dbReference>
<keyword evidence="2" id="KW-1185">Reference proteome</keyword>
<reference evidence="1 2" key="1">
    <citation type="journal article" date="2007" name="Int. J. Syst. Evol. Microbiol.">
        <title>Paenibacillus ginsengarvi sp. nov., isolated from soil from ginseng cultivation.</title>
        <authorList>
            <person name="Yoon M.H."/>
            <person name="Ten L.N."/>
            <person name="Im W.T."/>
        </authorList>
    </citation>
    <scope>NUCLEOTIDE SEQUENCE [LARGE SCALE GENOMIC DNA]</scope>
    <source>
        <strain evidence="1 2">KCTC 13059</strain>
    </source>
</reference>
<accession>A0A3B0BRD4</accession>
<protein>
    <submittedName>
        <fullName evidence="1">Uncharacterized protein</fullName>
    </submittedName>
</protein>
<proteinExistence type="predicted"/>
<organism evidence="1 2">
    <name type="scientific">Paenibacillus ginsengarvi</name>
    <dbReference type="NCBI Taxonomy" id="400777"/>
    <lineage>
        <taxon>Bacteria</taxon>
        <taxon>Bacillati</taxon>
        <taxon>Bacillota</taxon>
        <taxon>Bacilli</taxon>
        <taxon>Bacillales</taxon>
        <taxon>Paenibacillaceae</taxon>
        <taxon>Paenibacillus</taxon>
    </lineage>
</organism>
<comment type="caution">
    <text evidence="1">The sequence shown here is derived from an EMBL/GenBank/DDBJ whole genome shotgun (WGS) entry which is preliminary data.</text>
</comment>
<dbReference type="AlphaFoldDB" id="A0A3B0BRD4"/>
<evidence type="ECO:0000313" key="2">
    <source>
        <dbReference type="Proteomes" id="UP000282311"/>
    </source>
</evidence>